<dbReference type="SUPFAM" id="SSF52540">
    <property type="entry name" value="P-loop containing nucleoside triphosphate hydrolases"/>
    <property type="match status" value="1"/>
</dbReference>
<protein>
    <recommendedName>
        <fullName evidence="1">UvrD-like helicase C-terminal domain-containing protein</fullName>
    </recommendedName>
</protein>
<dbReference type="GO" id="GO:0043138">
    <property type="term" value="F:3'-5' DNA helicase activity"/>
    <property type="evidence" value="ECO:0007669"/>
    <property type="project" value="TreeGrafter"/>
</dbReference>
<keyword evidence="3" id="KW-1185">Reference proteome</keyword>
<dbReference type="AlphaFoldDB" id="A0A0M9ANF5"/>
<dbReference type="RefSeq" id="WP_053773043.1">
    <property type="nucleotide sequence ID" value="NZ_LIST01000010.1"/>
</dbReference>
<dbReference type="Pfam" id="PF13538">
    <property type="entry name" value="UvrD_C_2"/>
    <property type="match status" value="1"/>
</dbReference>
<comment type="caution">
    <text evidence="2">The sequence shown here is derived from an EMBL/GenBank/DDBJ whole genome shotgun (WGS) entry which is preliminary data.</text>
</comment>
<dbReference type="Gene3D" id="3.40.50.300">
    <property type="entry name" value="P-loop containing nucleotide triphosphate hydrolases"/>
    <property type="match status" value="1"/>
</dbReference>
<feature type="domain" description="UvrD-like helicase C-terminal" evidence="1">
    <location>
        <begin position="7"/>
        <end position="63"/>
    </location>
</feature>
<organism evidence="2 3">
    <name type="scientific">Halorubrum tropicale</name>
    <dbReference type="NCBI Taxonomy" id="1765655"/>
    <lineage>
        <taxon>Archaea</taxon>
        <taxon>Methanobacteriati</taxon>
        <taxon>Methanobacteriota</taxon>
        <taxon>Stenosarchaea group</taxon>
        <taxon>Halobacteria</taxon>
        <taxon>Halobacteriales</taxon>
        <taxon>Haloferacaceae</taxon>
        <taxon>Halorubrum</taxon>
    </lineage>
</organism>
<proteinExistence type="predicted"/>
<dbReference type="GO" id="GO:0005524">
    <property type="term" value="F:ATP binding"/>
    <property type="evidence" value="ECO:0007669"/>
    <property type="project" value="UniProtKB-KW"/>
</dbReference>
<evidence type="ECO:0000259" key="1">
    <source>
        <dbReference type="Pfam" id="PF13538"/>
    </source>
</evidence>
<evidence type="ECO:0000313" key="3">
    <source>
        <dbReference type="Proteomes" id="UP000037747"/>
    </source>
</evidence>
<accession>A0A0M9ANF5</accession>
<dbReference type="GO" id="GO:0016787">
    <property type="term" value="F:hydrolase activity"/>
    <property type="evidence" value="ECO:0007669"/>
    <property type="project" value="UniProtKB-KW"/>
</dbReference>
<name>A0A0M9ANF5_9EURY</name>
<gene>
    <name evidence="2" type="ORF">AMR74_15980</name>
</gene>
<dbReference type="Proteomes" id="UP000037747">
    <property type="component" value="Unassembled WGS sequence"/>
</dbReference>
<dbReference type="InterPro" id="IPR027417">
    <property type="entry name" value="P-loop_NTPase"/>
</dbReference>
<dbReference type="InterPro" id="IPR027785">
    <property type="entry name" value="UvrD-like_helicase_C"/>
</dbReference>
<dbReference type="InterPro" id="IPR000212">
    <property type="entry name" value="DNA_helicase_UvrD/REP"/>
</dbReference>
<sequence>MNDPGDVRVGTIHAAKGLEAPCVFVFPAYSRAQLERFRNGAEAEERRLYYVAMTRASESVRVVHDYFDGQEFPPLEAA</sequence>
<dbReference type="PANTHER" id="PTHR11070:SF2">
    <property type="entry name" value="ATP-DEPENDENT DNA HELICASE SRS2"/>
    <property type="match status" value="1"/>
</dbReference>
<dbReference type="GO" id="GO:0003677">
    <property type="term" value="F:DNA binding"/>
    <property type="evidence" value="ECO:0007669"/>
    <property type="project" value="InterPro"/>
</dbReference>
<dbReference type="OrthoDB" id="203178at2157"/>
<dbReference type="PANTHER" id="PTHR11070">
    <property type="entry name" value="UVRD / RECB / PCRA DNA HELICASE FAMILY MEMBER"/>
    <property type="match status" value="1"/>
</dbReference>
<reference evidence="2 3" key="1">
    <citation type="submission" date="2015-08" db="EMBL/GenBank/DDBJ databases">
        <title>Genomes of Isolates from Cabo Rojo, PR.</title>
        <authorList>
            <person name="Sanchez-Nieves R.L."/>
            <person name="Montalvo-Rodriguez R."/>
        </authorList>
    </citation>
    <scope>NUCLEOTIDE SEQUENCE [LARGE SCALE GENOMIC DNA]</scope>
    <source>
        <strain evidence="2 3">5</strain>
    </source>
</reference>
<evidence type="ECO:0000313" key="2">
    <source>
        <dbReference type="EMBL" id="KOX94211.1"/>
    </source>
</evidence>
<dbReference type="EMBL" id="LIST01000010">
    <property type="protein sequence ID" value="KOX94211.1"/>
    <property type="molecule type" value="Genomic_DNA"/>
</dbReference>
<dbReference type="GO" id="GO:0000725">
    <property type="term" value="P:recombinational repair"/>
    <property type="evidence" value="ECO:0007669"/>
    <property type="project" value="TreeGrafter"/>
</dbReference>